<evidence type="ECO:0000313" key="2">
    <source>
        <dbReference type="EMBL" id="GAB1318413.1"/>
    </source>
</evidence>
<evidence type="ECO:0000259" key="1">
    <source>
        <dbReference type="Pfam" id="PF24968"/>
    </source>
</evidence>
<keyword evidence="3" id="KW-1185">Reference proteome</keyword>
<protein>
    <recommendedName>
        <fullName evidence="1">DUF7770 domain-containing protein</fullName>
    </recommendedName>
</protein>
<feature type="domain" description="DUF7770" evidence="1">
    <location>
        <begin position="92"/>
        <end position="134"/>
    </location>
</feature>
<dbReference type="GeneID" id="98179366"/>
<gene>
    <name evidence="2" type="ORF">MFIFM68171_08623</name>
</gene>
<dbReference type="InterPro" id="IPR056672">
    <property type="entry name" value="DUF7770"/>
</dbReference>
<dbReference type="Pfam" id="PF24968">
    <property type="entry name" value="DUF7770"/>
    <property type="match status" value="2"/>
</dbReference>
<evidence type="ECO:0000313" key="3">
    <source>
        <dbReference type="Proteomes" id="UP001628179"/>
    </source>
</evidence>
<name>A0ABQ0GKW5_9PEZI</name>
<organism evidence="2 3">
    <name type="scientific">Madurella fahalii</name>
    <dbReference type="NCBI Taxonomy" id="1157608"/>
    <lineage>
        <taxon>Eukaryota</taxon>
        <taxon>Fungi</taxon>
        <taxon>Dikarya</taxon>
        <taxon>Ascomycota</taxon>
        <taxon>Pezizomycotina</taxon>
        <taxon>Sordariomycetes</taxon>
        <taxon>Sordariomycetidae</taxon>
        <taxon>Sordariales</taxon>
        <taxon>Sordariales incertae sedis</taxon>
        <taxon>Madurella</taxon>
    </lineage>
</organism>
<comment type="caution">
    <text evidence="2">The sequence shown here is derived from an EMBL/GenBank/DDBJ whole genome shotgun (WGS) entry which is preliminary data.</text>
</comment>
<sequence length="136" mass="15200">MASDFDGNWESDNLDVNDLGKRVVALHLVAYINENNEGDEEGLPPTNHWCCFLEVPEHKSVRLDMVPGYGSDGLRGKIEISSKVYAQTHNILFQDLEAAEYVPPDSAGKAEEALSFYWVNPEGKEKRELGKGTFRA</sequence>
<reference evidence="2 3" key="1">
    <citation type="submission" date="2024-09" db="EMBL/GenBank/DDBJ databases">
        <title>Itraconazole resistance in Madurella fahalii resulting from another homologue of gene encoding cytochrome P450 14-alpha sterol demethylase (CYP51).</title>
        <authorList>
            <person name="Yoshioka I."/>
            <person name="Fahal A.H."/>
            <person name="Kaneko S."/>
            <person name="Yaguchi T."/>
        </authorList>
    </citation>
    <scope>NUCLEOTIDE SEQUENCE [LARGE SCALE GENOMIC DNA]</scope>
    <source>
        <strain evidence="2 3">IFM 68171</strain>
    </source>
</reference>
<dbReference type="Proteomes" id="UP001628179">
    <property type="component" value="Unassembled WGS sequence"/>
</dbReference>
<dbReference type="EMBL" id="BAAFSV010000005">
    <property type="protein sequence ID" value="GAB1318413.1"/>
    <property type="molecule type" value="Genomic_DNA"/>
</dbReference>
<accession>A0ABQ0GKW5</accession>
<dbReference type="RefSeq" id="XP_070920144.1">
    <property type="nucleotide sequence ID" value="XM_071064043.1"/>
</dbReference>
<proteinExistence type="predicted"/>
<feature type="domain" description="DUF7770" evidence="1">
    <location>
        <begin position="27"/>
        <end position="90"/>
    </location>
</feature>